<dbReference type="eggNOG" id="arCOG01195">
    <property type="taxonomic scope" value="Archaea"/>
</dbReference>
<gene>
    <name evidence="2" type="ordered locus">Pyrfu_0464</name>
</gene>
<dbReference type="RefSeq" id="WP_014026012.1">
    <property type="nucleotide sequence ID" value="NC_015931.1"/>
</dbReference>
<sequence length="115" mass="14188">MRRRREQWRRLLEEIRRWVEELTVELRGRGVRVEAVYLFGSIARGDYTAESDVDLVIVSRDWGRYTMEERLSMLYRLWRWERDATLIPLTPEELRDRLEKSVVLRDASRYWMRIV</sequence>
<dbReference type="Gene3D" id="3.30.460.10">
    <property type="entry name" value="Beta Polymerase, domain 2"/>
    <property type="match status" value="1"/>
</dbReference>
<dbReference type="AlphaFoldDB" id="G0EG87"/>
<dbReference type="Proteomes" id="UP000001037">
    <property type="component" value="Chromosome"/>
</dbReference>
<dbReference type="InterPro" id="IPR002934">
    <property type="entry name" value="Polymerase_NTP_transf_dom"/>
</dbReference>
<proteinExistence type="predicted"/>
<evidence type="ECO:0000259" key="1">
    <source>
        <dbReference type="Pfam" id="PF01909"/>
    </source>
</evidence>
<dbReference type="KEGG" id="pfm:Pyrfu_0464"/>
<dbReference type="GeneID" id="11140111"/>
<name>G0EG87_PYRF1</name>
<evidence type="ECO:0000313" key="2">
    <source>
        <dbReference type="EMBL" id="AEM38335.1"/>
    </source>
</evidence>
<dbReference type="InterPro" id="IPR043519">
    <property type="entry name" value="NT_sf"/>
</dbReference>
<dbReference type="SUPFAM" id="SSF81301">
    <property type="entry name" value="Nucleotidyltransferase"/>
    <property type="match status" value="1"/>
</dbReference>
<evidence type="ECO:0000313" key="3">
    <source>
        <dbReference type="Proteomes" id="UP000001037"/>
    </source>
</evidence>
<dbReference type="GO" id="GO:0016779">
    <property type="term" value="F:nucleotidyltransferase activity"/>
    <property type="evidence" value="ECO:0007669"/>
    <property type="project" value="InterPro"/>
</dbReference>
<dbReference type="EMBL" id="CP002838">
    <property type="protein sequence ID" value="AEM38335.1"/>
    <property type="molecule type" value="Genomic_DNA"/>
</dbReference>
<dbReference type="InParanoid" id="G0EG87"/>
<protein>
    <submittedName>
        <fullName evidence="2">DNA polymerase beta domain protein region</fullName>
    </submittedName>
</protein>
<dbReference type="CDD" id="cd05403">
    <property type="entry name" value="NT_KNTase_like"/>
    <property type="match status" value="1"/>
</dbReference>
<dbReference type="PANTHER" id="PTHR43449">
    <property type="entry name" value="NUCLEOTIDYLTRANSFERASE"/>
    <property type="match status" value="1"/>
</dbReference>
<dbReference type="HOGENOM" id="CLU_130257_9_4_2"/>
<reference evidence="2 3" key="1">
    <citation type="journal article" date="2011" name="Stand. Genomic Sci.">
        <title>Complete genome sequence of the hyperthermophilic chemolithoautotroph Pyrolobus fumarii type strain (1A).</title>
        <authorList>
            <person name="Anderson I."/>
            <person name="Goker M."/>
            <person name="Nolan M."/>
            <person name="Lucas S."/>
            <person name="Hammon N."/>
            <person name="Deshpande S."/>
            <person name="Cheng J.F."/>
            <person name="Tapia R."/>
            <person name="Han C."/>
            <person name="Goodwin L."/>
            <person name="Pitluck S."/>
            <person name="Huntemann M."/>
            <person name="Liolios K."/>
            <person name="Ivanova N."/>
            <person name="Pagani I."/>
            <person name="Mavromatis K."/>
            <person name="Ovchinikova G."/>
            <person name="Pati A."/>
            <person name="Chen A."/>
            <person name="Palaniappan K."/>
            <person name="Land M."/>
            <person name="Hauser L."/>
            <person name="Brambilla E.M."/>
            <person name="Huber H."/>
            <person name="Yasawong M."/>
            <person name="Rohde M."/>
            <person name="Spring S."/>
            <person name="Abt B."/>
            <person name="Sikorski J."/>
            <person name="Wirth R."/>
            <person name="Detter J.C."/>
            <person name="Woyke T."/>
            <person name="Bristow J."/>
            <person name="Eisen J.A."/>
            <person name="Markowitz V."/>
            <person name="Hugenholtz P."/>
            <person name="Kyrpides N.C."/>
            <person name="Klenk H.P."/>
            <person name="Lapidus A."/>
        </authorList>
    </citation>
    <scope>NUCLEOTIDE SEQUENCE [LARGE SCALE GENOMIC DNA]</scope>
    <source>
        <strain evidence="3">DSM 11204 / 1A</strain>
    </source>
</reference>
<organism evidence="2 3">
    <name type="scientific">Pyrolobus fumarii (strain DSM 11204 / 1A)</name>
    <dbReference type="NCBI Taxonomy" id="694429"/>
    <lineage>
        <taxon>Archaea</taxon>
        <taxon>Thermoproteota</taxon>
        <taxon>Thermoprotei</taxon>
        <taxon>Desulfurococcales</taxon>
        <taxon>Pyrodictiaceae</taxon>
        <taxon>Pyrolobus</taxon>
    </lineage>
</organism>
<keyword evidence="3" id="KW-1185">Reference proteome</keyword>
<dbReference type="Pfam" id="PF01909">
    <property type="entry name" value="NTP_transf_2"/>
    <property type="match status" value="1"/>
</dbReference>
<accession>G0EG87</accession>
<feature type="domain" description="Polymerase nucleotidyl transferase" evidence="1">
    <location>
        <begin position="31"/>
        <end position="71"/>
    </location>
</feature>
<dbReference type="STRING" id="694429.Pyrfu_0464"/>
<dbReference type="PANTHER" id="PTHR43449:SF1">
    <property type="entry name" value="POLYMERASE BETA NUCLEOTIDYLTRANSFERASE DOMAIN-CONTAINING PROTEIN"/>
    <property type="match status" value="1"/>
</dbReference>